<dbReference type="Proteomes" id="UP000663874">
    <property type="component" value="Unassembled WGS sequence"/>
</dbReference>
<evidence type="ECO:0000256" key="3">
    <source>
        <dbReference type="SAM" id="SignalP"/>
    </source>
</evidence>
<name>A0A819K0M1_9BILA</name>
<dbReference type="EMBL" id="CAJOBE010004596">
    <property type="protein sequence ID" value="CAF3939044.1"/>
    <property type="molecule type" value="Genomic_DNA"/>
</dbReference>
<keyword evidence="2" id="KW-1133">Transmembrane helix</keyword>
<keyword evidence="3" id="KW-0732">Signal</keyword>
<feature type="region of interest" description="Disordered" evidence="1">
    <location>
        <begin position="510"/>
        <end position="536"/>
    </location>
</feature>
<dbReference type="Proteomes" id="UP000663889">
    <property type="component" value="Unassembled WGS sequence"/>
</dbReference>
<evidence type="ECO:0000256" key="2">
    <source>
        <dbReference type="SAM" id="Phobius"/>
    </source>
</evidence>
<protein>
    <submittedName>
        <fullName evidence="5">Uncharacterized protein</fullName>
    </submittedName>
</protein>
<gene>
    <name evidence="5" type="ORF">FNK824_LOCUS22570</name>
    <name evidence="4" type="ORF">SEV965_LOCUS10465</name>
</gene>
<evidence type="ECO:0000313" key="4">
    <source>
        <dbReference type="EMBL" id="CAF0994751.1"/>
    </source>
</evidence>
<dbReference type="AlphaFoldDB" id="A0A819K0M1"/>
<feature type="transmembrane region" description="Helical" evidence="2">
    <location>
        <begin position="620"/>
        <end position="643"/>
    </location>
</feature>
<evidence type="ECO:0000313" key="6">
    <source>
        <dbReference type="Proteomes" id="UP000663874"/>
    </source>
</evidence>
<comment type="caution">
    <text evidence="5">The sequence shown here is derived from an EMBL/GenBank/DDBJ whole genome shotgun (WGS) entry which is preliminary data.</text>
</comment>
<accession>A0A819K0M1</accession>
<feature type="signal peptide" evidence="3">
    <location>
        <begin position="1"/>
        <end position="20"/>
    </location>
</feature>
<evidence type="ECO:0000313" key="5">
    <source>
        <dbReference type="EMBL" id="CAF3939044.1"/>
    </source>
</evidence>
<reference evidence="5" key="1">
    <citation type="submission" date="2021-02" db="EMBL/GenBank/DDBJ databases">
        <authorList>
            <person name="Nowell W R."/>
        </authorList>
    </citation>
    <scope>NUCLEOTIDE SEQUENCE</scope>
</reference>
<proteinExistence type="predicted"/>
<keyword evidence="2" id="KW-0812">Transmembrane</keyword>
<feature type="chain" id="PRO_5036415632" evidence="3">
    <location>
        <begin position="21"/>
        <end position="666"/>
    </location>
</feature>
<dbReference type="InterPro" id="IPR032675">
    <property type="entry name" value="LRR_dom_sf"/>
</dbReference>
<organism evidence="5 6">
    <name type="scientific">Rotaria sordida</name>
    <dbReference type="NCBI Taxonomy" id="392033"/>
    <lineage>
        <taxon>Eukaryota</taxon>
        <taxon>Metazoa</taxon>
        <taxon>Spiralia</taxon>
        <taxon>Gnathifera</taxon>
        <taxon>Rotifera</taxon>
        <taxon>Eurotatoria</taxon>
        <taxon>Bdelloidea</taxon>
        <taxon>Philodinida</taxon>
        <taxon>Philodinidae</taxon>
        <taxon>Rotaria</taxon>
    </lineage>
</organism>
<dbReference type="Gene3D" id="3.80.10.10">
    <property type="entry name" value="Ribonuclease Inhibitor"/>
    <property type="match status" value="1"/>
</dbReference>
<keyword evidence="2" id="KW-0472">Membrane</keyword>
<sequence length="666" mass="76375">MVYIIYHILLIIVSVTIVRTKPCNILEDMSCECHSSSNNETEQLNCENHHKPISTPIQLTNTTLQNPRSFDSFHLTFHAQEFNISATFINQLSYLFPRASPSPSSSSSSLVRGIQQRTIKIILTFQDYRQLHFEDYSFYELFGERPGYTTSLSLELTANGHVTFSPMAFNHLTVDRMSLHSSSLEPYSFEEIFNHTKIGSLSVEGCTPRNNNTLGRYFKGNIRSAKFTKMAELVSSEEFPKYPVSSMIIEAHEPRKMNASTFINYYNLNGVNLVRPKFFFDNKSFDGFQYLENLEAIELDAETIKDNTFQHVNRIRFFTLGQNIRYLSEHSLDHLDYLTRFDVSKVVLDQLYPTSKCVLARYLQKQQKSNPAMIILPPQAEFCDCVYDFILNLINKKPEQSYTDLCQNTQQERCQLSECDVVKNFHVPLKENKIDQYLVPSIDESIIDTPISFYPIDDQTTTTTRATTTIATTTTTIQYQPIQYQPVPYQPIQHQPVHIPQHQPVHIPQHQPVHIPRHPPVYHNSQPDDDNYDPNGSSFADTQVIILQPIQLSSSSPRSYFVGSHASSFKVNKPIDPNAIPTDDNDENIDSPPKIHKSQTLHDINDEFHQIAKKNKTLKWISLSLVGITVFSILLVGTVIWFFTYHSPKTQNKAKFQRVPPASSNV</sequence>
<dbReference type="EMBL" id="CAJNOU010000428">
    <property type="protein sequence ID" value="CAF0994751.1"/>
    <property type="molecule type" value="Genomic_DNA"/>
</dbReference>
<evidence type="ECO:0000256" key="1">
    <source>
        <dbReference type="SAM" id="MobiDB-lite"/>
    </source>
</evidence>